<name>A0A5J5EP56_9PEZI</name>
<sequence>MSTPSSSQGATGGKRDREGNGDKIPNRLVLCFDGTGNQFWGTPLDTNIVKLYQMCDRGSKKQYHYYQPGIGTYSVSESSLNTGFLGSIYRGILRLLDEGFANTFDHHVIAGYKFLMRYYKPGDKIYIFGFSRGAFTARFLARMITKIGLLSRGNEEMVPFAYRAYQDYESQASGDEAVEFMETFRDTFCRQKVGIHFLGLFDCVNSVAALEVPWPFLRKQPRLHAHPPAATHIRHAVSIDERRLKFKPALFCQDDDNATDHSNSNTQTNIREVYFAGNHGDVGGGWAATADGGIQLSDIALEWMLQELEDLPDPQEEKLAFESDRKKAFLEKFKQHRATAIKDSICHDALAWNKGWGWPSVMGWWVFELIPIFKRLELEGDKWVDTYWPPNRGQPRDIPACSELHSSVRERATVLGSKYRPQNSGLPKDLTLTGSDD</sequence>
<feature type="region of interest" description="Disordered" evidence="1">
    <location>
        <begin position="418"/>
        <end position="437"/>
    </location>
</feature>
<evidence type="ECO:0000313" key="4">
    <source>
        <dbReference type="Proteomes" id="UP000326924"/>
    </source>
</evidence>
<comment type="caution">
    <text evidence="3">The sequence shown here is derived from an EMBL/GenBank/DDBJ whole genome shotgun (WGS) entry which is preliminary data.</text>
</comment>
<dbReference type="Proteomes" id="UP000326924">
    <property type="component" value="Unassembled WGS sequence"/>
</dbReference>
<keyword evidence="4" id="KW-1185">Reference proteome</keyword>
<feature type="region of interest" description="Disordered" evidence="1">
    <location>
        <begin position="1"/>
        <end position="21"/>
    </location>
</feature>
<dbReference type="OrthoDB" id="3162439at2759"/>
<dbReference type="PANTHER" id="PTHR33840">
    <property type="match status" value="1"/>
</dbReference>
<dbReference type="EMBL" id="VXIS01000179">
    <property type="protein sequence ID" value="KAA8898764.1"/>
    <property type="molecule type" value="Genomic_DNA"/>
</dbReference>
<organism evidence="3 4">
    <name type="scientific">Sphaerosporella brunnea</name>
    <dbReference type="NCBI Taxonomy" id="1250544"/>
    <lineage>
        <taxon>Eukaryota</taxon>
        <taxon>Fungi</taxon>
        <taxon>Dikarya</taxon>
        <taxon>Ascomycota</taxon>
        <taxon>Pezizomycotina</taxon>
        <taxon>Pezizomycetes</taxon>
        <taxon>Pezizales</taxon>
        <taxon>Pyronemataceae</taxon>
        <taxon>Sphaerosporella</taxon>
    </lineage>
</organism>
<accession>A0A5J5EP56</accession>
<dbReference type="PANTHER" id="PTHR33840:SF2">
    <property type="entry name" value="TLE1 PHOSPHOLIPASE DOMAIN-CONTAINING PROTEIN"/>
    <property type="match status" value="1"/>
</dbReference>
<dbReference type="InParanoid" id="A0A5J5EP56"/>
<evidence type="ECO:0000256" key="1">
    <source>
        <dbReference type="SAM" id="MobiDB-lite"/>
    </source>
</evidence>
<proteinExistence type="predicted"/>
<evidence type="ECO:0000259" key="2">
    <source>
        <dbReference type="Pfam" id="PF09994"/>
    </source>
</evidence>
<dbReference type="InterPro" id="IPR018712">
    <property type="entry name" value="Tle1-like_cat"/>
</dbReference>
<protein>
    <recommendedName>
        <fullName evidence="2">T6SS Phospholipase effector Tle1-like catalytic domain-containing protein</fullName>
    </recommendedName>
</protein>
<feature type="domain" description="T6SS Phospholipase effector Tle1-like catalytic" evidence="2">
    <location>
        <begin position="27"/>
        <end position="307"/>
    </location>
</feature>
<gene>
    <name evidence="3" type="ORF">FN846DRAFT_961864</name>
</gene>
<dbReference type="Pfam" id="PF09994">
    <property type="entry name" value="T6SS_Tle1-like_cat"/>
    <property type="match status" value="1"/>
</dbReference>
<evidence type="ECO:0000313" key="3">
    <source>
        <dbReference type="EMBL" id="KAA8898764.1"/>
    </source>
</evidence>
<dbReference type="AlphaFoldDB" id="A0A5J5EP56"/>
<reference evidence="3 4" key="1">
    <citation type="submission" date="2019-09" db="EMBL/GenBank/DDBJ databases">
        <title>Draft genome of the ectomycorrhizal ascomycete Sphaerosporella brunnea.</title>
        <authorList>
            <consortium name="DOE Joint Genome Institute"/>
            <person name="Benucci G.M."/>
            <person name="Marozzi G."/>
            <person name="Antonielli L."/>
            <person name="Sanchez S."/>
            <person name="Marco P."/>
            <person name="Wang X."/>
            <person name="Falini L.B."/>
            <person name="Barry K."/>
            <person name="Haridas S."/>
            <person name="Lipzen A."/>
            <person name="Labutti K."/>
            <person name="Grigoriev I.V."/>
            <person name="Murat C."/>
            <person name="Martin F."/>
            <person name="Albertini E."/>
            <person name="Donnini D."/>
            <person name="Bonito G."/>
        </authorList>
    </citation>
    <scope>NUCLEOTIDE SEQUENCE [LARGE SCALE GENOMIC DNA]</scope>
    <source>
        <strain evidence="3 4">Sb_GMNB300</strain>
    </source>
</reference>